<organism evidence="1 2">
    <name type="scientific">Catharanthus roseus</name>
    <name type="common">Madagascar periwinkle</name>
    <name type="synonym">Vinca rosea</name>
    <dbReference type="NCBI Taxonomy" id="4058"/>
    <lineage>
        <taxon>Eukaryota</taxon>
        <taxon>Viridiplantae</taxon>
        <taxon>Streptophyta</taxon>
        <taxon>Embryophyta</taxon>
        <taxon>Tracheophyta</taxon>
        <taxon>Spermatophyta</taxon>
        <taxon>Magnoliopsida</taxon>
        <taxon>eudicotyledons</taxon>
        <taxon>Gunneridae</taxon>
        <taxon>Pentapetalae</taxon>
        <taxon>asterids</taxon>
        <taxon>lamiids</taxon>
        <taxon>Gentianales</taxon>
        <taxon>Apocynaceae</taxon>
        <taxon>Rauvolfioideae</taxon>
        <taxon>Vinceae</taxon>
        <taxon>Catharanthinae</taxon>
        <taxon>Catharanthus</taxon>
    </lineage>
</organism>
<comment type="caution">
    <text evidence="1">The sequence shown here is derived from an EMBL/GenBank/DDBJ whole genome shotgun (WGS) entry which is preliminary data.</text>
</comment>
<dbReference type="Proteomes" id="UP001060085">
    <property type="component" value="Linkage Group LG07"/>
</dbReference>
<proteinExistence type="predicted"/>
<keyword evidence="2" id="KW-1185">Reference proteome</keyword>
<reference evidence="2" key="1">
    <citation type="journal article" date="2023" name="Nat. Plants">
        <title>Single-cell RNA sequencing provides a high-resolution roadmap for understanding the multicellular compartmentation of specialized metabolism.</title>
        <authorList>
            <person name="Sun S."/>
            <person name="Shen X."/>
            <person name="Li Y."/>
            <person name="Li Y."/>
            <person name="Wang S."/>
            <person name="Li R."/>
            <person name="Zhang H."/>
            <person name="Shen G."/>
            <person name="Guo B."/>
            <person name="Wei J."/>
            <person name="Xu J."/>
            <person name="St-Pierre B."/>
            <person name="Chen S."/>
            <person name="Sun C."/>
        </authorList>
    </citation>
    <scope>NUCLEOTIDE SEQUENCE [LARGE SCALE GENOMIC DNA]</scope>
</reference>
<protein>
    <submittedName>
        <fullName evidence="1">Uncharacterized protein</fullName>
    </submittedName>
</protein>
<gene>
    <name evidence="1" type="ORF">M9H77_31557</name>
</gene>
<dbReference type="EMBL" id="CM044707">
    <property type="protein sequence ID" value="KAI5654370.1"/>
    <property type="molecule type" value="Genomic_DNA"/>
</dbReference>
<sequence>MVRPGGRRGDDDLGPVCDRTGRVHGHIVTASFRGTLGSSTQPSAGDRAFEGDKGFGEEHDRVQTLYIKGEAEEGGDDASNGGDDDEDEGEDAGDEEQPVPMAPLACASGFDGRPHHGKGKGLTWSFMSMMRKISRFRNKRPDVSREVSAPTQRRKKVKSSDWEQTGPADGGPVDLELILSYGGYIAGSIWRG</sequence>
<accession>A0ACC0A0D9</accession>
<evidence type="ECO:0000313" key="2">
    <source>
        <dbReference type="Proteomes" id="UP001060085"/>
    </source>
</evidence>
<evidence type="ECO:0000313" key="1">
    <source>
        <dbReference type="EMBL" id="KAI5654370.1"/>
    </source>
</evidence>
<name>A0ACC0A0D9_CATRO</name>